<accession>A0A3P1SLF9</accession>
<dbReference type="EMBL" id="RQXV01000010">
    <property type="protein sequence ID" value="RRC97789.1"/>
    <property type="molecule type" value="Genomic_DNA"/>
</dbReference>
<dbReference type="InterPro" id="IPR000014">
    <property type="entry name" value="PAS"/>
</dbReference>
<evidence type="ECO:0000313" key="2">
    <source>
        <dbReference type="EMBL" id="RRC97789.1"/>
    </source>
</evidence>
<organism evidence="2 3">
    <name type="scientific">Amphritea balenae</name>
    <dbReference type="NCBI Taxonomy" id="452629"/>
    <lineage>
        <taxon>Bacteria</taxon>
        <taxon>Pseudomonadati</taxon>
        <taxon>Pseudomonadota</taxon>
        <taxon>Gammaproteobacteria</taxon>
        <taxon>Oceanospirillales</taxon>
        <taxon>Oceanospirillaceae</taxon>
        <taxon>Amphritea</taxon>
    </lineage>
</organism>
<evidence type="ECO:0000313" key="3">
    <source>
        <dbReference type="Proteomes" id="UP000267535"/>
    </source>
</evidence>
<dbReference type="Pfam" id="PF08447">
    <property type="entry name" value="PAS_3"/>
    <property type="match status" value="1"/>
</dbReference>
<comment type="caution">
    <text evidence="2">The sequence shown here is derived from an EMBL/GenBank/DDBJ whole genome shotgun (WGS) entry which is preliminary data.</text>
</comment>
<dbReference type="Proteomes" id="UP000267535">
    <property type="component" value="Unassembled WGS sequence"/>
</dbReference>
<dbReference type="SUPFAM" id="SSF55785">
    <property type="entry name" value="PYP-like sensor domain (PAS domain)"/>
    <property type="match status" value="1"/>
</dbReference>
<dbReference type="CDD" id="cd00130">
    <property type="entry name" value="PAS"/>
    <property type="match status" value="1"/>
</dbReference>
<name>A0A3P1SLF9_9GAMM</name>
<protein>
    <submittedName>
        <fullName evidence="2">PAS domain S-box protein</fullName>
    </submittedName>
</protein>
<dbReference type="AlphaFoldDB" id="A0A3P1SLF9"/>
<proteinExistence type="predicted"/>
<evidence type="ECO:0000259" key="1">
    <source>
        <dbReference type="PROSITE" id="PS50112"/>
    </source>
</evidence>
<sequence>MRSGDTVLSNISSSPAPSREQLLSRQELIISKTDQKGIVTYANRTFMKISGYREDQIIGCPHNFIRHPDMPRTCFKLLWDTIQTGNEFFAYVINRCNNGDFYWVLANITPDYSASGELLGYYSVRRAPTREAINKIIPIYQKMLEIEQQSSADTGMQRAQHYLIEQIAHTNLSYQEFILNLDQGEC</sequence>
<dbReference type="InterPro" id="IPR013655">
    <property type="entry name" value="PAS_fold_3"/>
</dbReference>
<keyword evidence="3" id="KW-1185">Reference proteome</keyword>
<reference evidence="2 3" key="1">
    <citation type="submission" date="2018-11" db="EMBL/GenBank/DDBJ databases">
        <title>The draft genome sequence of Amphritea balenae JAMM 1525T.</title>
        <authorList>
            <person name="Fang Z."/>
            <person name="Zhang Y."/>
            <person name="Han X."/>
        </authorList>
    </citation>
    <scope>NUCLEOTIDE SEQUENCE [LARGE SCALE GENOMIC DNA]</scope>
    <source>
        <strain evidence="2 3">JAMM 1525</strain>
    </source>
</reference>
<dbReference type="PROSITE" id="PS50112">
    <property type="entry name" value="PAS"/>
    <property type="match status" value="1"/>
</dbReference>
<feature type="domain" description="PAS" evidence="1">
    <location>
        <begin position="34"/>
        <end position="59"/>
    </location>
</feature>
<dbReference type="OrthoDB" id="5675566at2"/>
<dbReference type="InterPro" id="IPR035965">
    <property type="entry name" value="PAS-like_dom_sf"/>
</dbReference>
<dbReference type="NCBIfam" id="TIGR00229">
    <property type="entry name" value="sensory_box"/>
    <property type="match status" value="1"/>
</dbReference>
<dbReference type="Gene3D" id="3.30.450.20">
    <property type="entry name" value="PAS domain"/>
    <property type="match status" value="1"/>
</dbReference>
<gene>
    <name evidence="2" type="ORF">EHS89_16565</name>
</gene>